<proteinExistence type="predicted"/>
<keyword evidence="2" id="KW-1185">Reference proteome</keyword>
<reference evidence="1" key="1">
    <citation type="submission" date="2022-11" db="EMBL/GenBank/DDBJ databases">
        <title>Centuries of genome instability and evolution in soft-shell clam transmissible cancer (bioRxiv).</title>
        <authorList>
            <person name="Hart S.F.M."/>
            <person name="Yonemitsu M.A."/>
            <person name="Giersch R.M."/>
            <person name="Beal B.F."/>
            <person name="Arriagada G."/>
            <person name="Davis B.W."/>
            <person name="Ostrander E.A."/>
            <person name="Goff S.P."/>
            <person name="Metzger M.J."/>
        </authorList>
    </citation>
    <scope>NUCLEOTIDE SEQUENCE</scope>
    <source>
        <strain evidence="1">MELC-2E11</strain>
        <tissue evidence="1">Siphon/mantle</tissue>
    </source>
</reference>
<sequence length="90" mass="10088">MSPCISWSSYIAPKKIVLKAISTSIWNDKILSKFKTLDCIYTESSKSYNADIFGKQIGEVKHTGLVDSLDAENFSNKLEMLKPQVQQASK</sequence>
<accession>A0ABY7E4V4</accession>
<evidence type="ECO:0000313" key="2">
    <source>
        <dbReference type="Proteomes" id="UP001164746"/>
    </source>
</evidence>
<dbReference type="EMBL" id="CP111016">
    <property type="protein sequence ID" value="WAR04224.1"/>
    <property type="molecule type" value="Genomic_DNA"/>
</dbReference>
<organism evidence="1 2">
    <name type="scientific">Mya arenaria</name>
    <name type="common">Soft-shell clam</name>
    <dbReference type="NCBI Taxonomy" id="6604"/>
    <lineage>
        <taxon>Eukaryota</taxon>
        <taxon>Metazoa</taxon>
        <taxon>Spiralia</taxon>
        <taxon>Lophotrochozoa</taxon>
        <taxon>Mollusca</taxon>
        <taxon>Bivalvia</taxon>
        <taxon>Autobranchia</taxon>
        <taxon>Heteroconchia</taxon>
        <taxon>Euheterodonta</taxon>
        <taxon>Imparidentia</taxon>
        <taxon>Neoheterodontei</taxon>
        <taxon>Myida</taxon>
        <taxon>Myoidea</taxon>
        <taxon>Myidae</taxon>
        <taxon>Mya</taxon>
    </lineage>
</organism>
<name>A0ABY7E4V4_MYAAR</name>
<dbReference type="Proteomes" id="UP001164746">
    <property type="component" value="Chromosome 5"/>
</dbReference>
<feature type="non-terminal residue" evidence="1">
    <location>
        <position position="1"/>
    </location>
</feature>
<evidence type="ECO:0000313" key="1">
    <source>
        <dbReference type="EMBL" id="WAR04224.1"/>
    </source>
</evidence>
<protein>
    <submittedName>
        <fullName evidence="1">Uncharacterized protein</fullName>
    </submittedName>
</protein>
<gene>
    <name evidence="1" type="ORF">MAR_019593</name>
</gene>